<protein>
    <submittedName>
        <fullName evidence="2">Uncharacterized protein</fullName>
    </submittedName>
</protein>
<dbReference type="OrthoDB" id="1684416at2759"/>
<organism evidence="2 3">
    <name type="scientific">Fasciola gigantica</name>
    <name type="common">Giant liver fluke</name>
    <dbReference type="NCBI Taxonomy" id="46835"/>
    <lineage>
        <taxon>Eukaryota</taxon>
        <taxon>Metazoa</taxon>
        <taxon>Spiralia</taxon>
        <taxon>Lophotrochozoa</taxon>
        <taxon>Platyhelminthes</taxon>
        <taxon>Trematoda</taxon>
        <taxon>Digenea</taxon>
        <taxon>Plagiorchiida</taxon>
        <taxon>Echinostomata</taxon>
        <taxon>Echinostomatoidea</taxon>
        <taxon>Fasciolidae</taxon>
        <taxon>Fasciola</taxon>
    </lineage>
</organism>
<sequence>MLGSRRKSHVMVTRLDVVATPERLPNHIDKENLFPVKVTVPKPFSFEAREMEVLHKRKVLVECADKRAVELANSFRARPMRVGSPDPLPRRPAPSPVRPMPFSFRTEE</sequence>
<feature type="compositionally biased region" description="Pro residues" evidence="1">
    <location>
        <begin position="86"/>
        <end position="99"/>
    </location>
</feature>
<feature type="region of interest" description="Disordered" evidence="1">
    <location>
        <begin position="79"/>
        <end position="108"/>
    </location>
</feature>
<evidence type="ECO:0000313" key="3">
    <source>
        <dbReference type="Proteomes" id="UP000316759"/>
    </source>
</evidence>
<evidence type="ECO:0000313" key="2">
    <source>
        <dbReference type="EMBL" id="TPP59751.1"/>
    </source>
</evidence>
<comment type="caution">
    <text evidence="2">The sequence shown here is derived from an EMBL/GenBank/DDBJ whole genome shotgun (WGS) entry which is preliminary data.</text>
</comment>
<gene>
    <name evidence="2" type="ORF">FGIG_01590</name>
</gene>
<dbReference type="Proteomes" id="UP000316759">
    <property type="component" value="Unassembled WGS sequence"/>
</dbReference>
<accession>A0A504YH00</accession>
<proteinExistence type="predicted"/>
<dbReference type="STRING" id="46835.A0A504YH00"/>
<keyword evidence="3" id="KW-1185">Reference proteome</keyword>
<reference evidence="2 3" key="1">
    <citation type="submission" date="2019-04" db="EMBL/GenBank/DDBJ databases">
        <title>Annotation for the trematode Fasciola gigantica.</title>
        <authorList>
            <person name="Choi Y.-J."/>
        </authorList>
    </citation>
    <scope>NUCLEOTIDE SEQUENCE [LARGE SCALE GENOMIC DNA]</scope>
    <source>
        <strain evidence="2">Uganda_cow_1</strain>
    </source>
</reference>
<dbReference type="EMBL" id="SUNJ01010288">
    <property type="protein sequence ID" value="TPP59751.1"/>
    <property type="molecule type" value="Genomic_DNA"/>
</dbReference>
<dbReference type="AlphaFoldDB" id="A0A504YH00"/>
<name>A0A504YH00_FASGI</name>
<evidence type="ECO:0000256" key="1">
    <source>
        <dbReference type="SAM" id="MobiDB-lite"/>
    </source>
</evidence>